<dbReference type="AlphaFoldDB" id="A0A2H0WN70"/>
<feature type="domain" description="tRNA/rRNA methyltransferase SpoU type" evidence="3">
    <location>
        <begin position="28"/>
        <end position="175"/>
    </location>
</feature>
<comment type="caution">
    <text evidence="4">The sequence shown here is derived from an EMBL/GenBank/DDBJ whole genome shotgun (WGS) entry which is preliminary data.</text>
</comment>
<dbReference type="Gene3D" id="3.40.1280.10">
    <property type="match status" value="1"/>
</dbReference>
<dbReference type="Proteomes" id="UP000230033">
    <property type="component" value="Unassembled WGS sequence"/>
</dbReference>
<evidence type="ECO:0000313" key="5">
    <source>
        <dbReference type="Proteomes" id="UP000230033"/>
    </source>
</evidence>
<dbReference type="EMBL" id="PEZJ01000009">
    <property type="protein sequence ID" value="PIS14092.1"/>
    <property type="molecule type" value="Genomic_DNA"/>
</dbReference>
<proteinExistence type="predicted"/>
<organism evidence="4 5">
    <name type="scientific">Candidatus Shapirobacteria bacterium CG09_land_8_20_14_0_10_47_13</name>
    <dbReference type="NCBI Taxonomy" id="1974481"/>
    <lineage>
        <taxon>Bacteria</taxon>
        <taxon>Candidatus Shapironibacteriota</taxon>
    </lineage>
</organism>
<evidence type="ECO:0000259" key="3">
    <source>
        <dbReference type="Pfam" id="PF00588"/>
    </source>
</evidence>
<dbReference type="GO" id="GO:0008173">
    <property type="term" value="F:RNA methyltransferase activity"/>
    <property type="evidence" value="ECO:0007669"/>
    <property type="project" value="InterPro"/>
</dbReference>
<dbReference type="InterPro" id="IPR029026">
    <property type="entry name" value="tRNA_m1G_MTases_N"/>
</dbReference>
<dbReference type="GO" id="GO:0003723">
    <property type="term" value="F:RNA binding"/>
    <property type="evidence" value="ECO:0007669"/>
    <property type="project" value="InterPro"/>
</dbReference>
<evidence type="ECO:0000256" key="1">
    <source>
        <dbReference type="ARBA" id="ARBA00022603"/>
    </source>
</evidence>
<accession>A0A2H0WN70</accession>
<dbReference type="PANTHER" id="PTHR43191:SF7">
    <property type="entry name" value="OBP33PEP LIKE PROTEIN"/>
    <property type="match status" value="1"/>
</dbReference>
<evidence type="ECO:0000256" key="2">
    <source>
        <dbReference type="ARBA" id="ARBA00022679"/>
    </source>
</evidence>
<dbReference type="SUPFAM" id="SSF75217">
    <property type="entry name" value="alpha/beta knot"/>
    <property type="match status" value="1"/>
</dbReference>
<evidence type="ECO:0000313" key="4">
    <source>
        <dbReference type="EMBL" id="PIS14092.1"/>
    </source>
</evidence>
<gene>
    <name evidence="4" type="ORF">COT65_00775</name>
</gene>
<keyword evidence="1" id="KW-0489">Methyltransferase</keyword>
<keyword evidence="2" id="KW-0808">Transferase</keyword>
<dbReference type="InterPro" id="IPR001537">
    <property type="entry name" value="SpoU_MeTrfase"/>
</dbReference>
<reference evidence="5" key="1">
    <citation type="submission" date="2017-09" db="EMBL/GenBank/DDBJ databases">
        <title>Depth-based differentiation of microbial function through sediment-hosted aquifers and enrichment of novel symbionts in the deep terrestrial subsurface.</title>
        <authorList>
            <person name="Probst A.J."/>
            <person name="Ladd B."/>
            <person name="Jarett J.K."/>
            <person name="Geller-Mcgrath D.E."/>
            <person name="Sieber C.M.K."/>
            <person name="Emerson J.B."/>
            <person name="Anantharaman K."/>
            <person name="Thomas B.C."/>
            <person name="Malmstrom R."/>
            <person name="Stieglmeier M."/>
            <person name="Klingl A."/>
            <person name="Woyke T."/>
            <person name="Ryan C.M."/>
            <person name="Banfield J.F."/>
        </authorList>
    </citation>
    <scope>NUCLEOTIDE SEQUENCE [LARGE SCALE GENOMIC DNA]</scope>
</reference>
<protein>
    <recommendedName>
        <fullName evidence="3">tRNA/rRNA methyltransferase SpoU type domain-containing protein</fullName>
    </recommendedName>
</protein>
<dbReference type="InterPro" id="IPR051259">
    <property type="entry name" value="rRNA_Methyltransferase"/>
</dbReference>
<dbReference type="GO" id="GO:0032259">
    <property type="term" value="P:methylation"/>
    <property type="evidence" value="ECO:0007669"/>
    <property type="project" value="UniProtKB-KW"/>
</dbReference>
<sequence>MKLNAQQLRHLPESETVKKLMAGPRQPIYFLLENIYDTYNIGGLFRLADALNIAKIFLCGDMETPPNSKITKASIGTYKIVPWEYKRSAQEAIADLNLKLKIENLKLNCVAVEQSDQSIPYYKATYQLPLALIFGNETFGVLPATLKMAGQVVEIPMFGVNRSLNVIVSAAIVSYHAVMLK</sequence>
<dbReference type="GO" id="GO:0006396">
    <property type="term" value="P:RNA processing"/>
    <property type="evidence" value="ECO:0007669"/>
    <property type="project" value="InterPro"/>
</dbReference>
<dbReference type="Pfam" id="PF00588">
    <property type="entry name" value="SpoU_methylase"/>
    <property type="match status" value="1"/>
</dbReference>
<dbReference type="PANTHER" id="PTHR43191">
    <property type="entry name" value="RRNA METHYLTRANSFERASE 3"/>
    <property type="match status" value="1"/>
</dbReference>
<name>A0A2H0WN70_9BACT</name>
<dbReference type="InterPro" id="IPR029028">
    <property type="entry name" value="Alpha/beta_knot_MTases"/>
</dbReference>